<evidence type="ECO:0000256" key="1">
    <source>
        <dbReference type="ARBA" id="ARBA00005836"/>
    </source>
</evidence>
<evidence type="ECO:0000259" key="2">
    <source>
        <dbReference type="Pfam" id="PF01523"/>
    </source>
</evidence>
<reference evidence="6" key="1">
    <citation type="submission" date="2016-11" db="EMBL/GenBank/DDBJ databases">
        <authorList>
            <person name="Varghese N."/>
            <person name="Submissions S."/>
        </authorList>
    </citation>
    <scope>NUCLEOTIDE SEQUENCE [LARGE SCALE GENOMIC DNA]</scope>
    <source>
        <strain evidence="6">DSM 28223</strain>
    </source>
</reference>
<dbReference type="Pfam" id="PF19290">
    <property type="entry name" value="PmbA_TldD_2nd"/>
    <property type="match status" value="1"/>
</dbReference>
<name>A0A1M5T106_9RHOB</name>
<evidence type="ECO:0000259" key="4">
    <source>
        <dbReference type="Pfam" id="PF19290"/>
    </source>
</evidence>
<dbReference type="InterPro" id="IPR045570">
    <property type="entry name" value="Metalloprtase-TldD/E_cen_dom"/>
</dbReference>
<evidence type="ECO:0000313" key="5">
    <source>
        <dbReference type="EMBL" id="SHH44471.1"/>
    </source>
</evidence>
<dbReference type="GO" id="GO:0008237">
    <property type="term" value="F:metallopeptidase activity"/>
    <property type="evidence" value="ECO:0007669"/>
    <property type="project" value="InterPro"/>
</dbReference>
<dbReference type="Proteomes" id="UP000184211">
    <property type="component" value="Unassembled WGS sequence"/>
</dbReference>
<dbReference type="InterPro" id="IPR002510">
    <property type="entry name" value="Metalloprtase-TldD/E_N"/>
</dbReference>
<dbReference type="SUPFAM" id="SSF111283">
    <property type="entry name" value="Putative modulator of DNA gyrase, PmbA/TldD"/>
    <property type="match status" value="1"/>
</dbReference>
<dbReference type="PANTHER" id="PTHR43421:SF1">
    <property type="entry name" value="METALLOPROTEASE PMBA"/>
    <property type="match status" value="1"/>
</dbReference>
<evidence type="ECO:0000313" key="6">
    <source>
        <dbReference type="Proteomes" id="UP000184211"/>
    </source>
</evidence>
<feature type="domain" description="Metalloprotease TldD/E C-terminal" evidence="3">
    <location>
        <begin position="231"/>
        <end position="447"/>
    </location>
</feature>
<dbReference type="GO" id="GO:0005829">
    <property type="term" value="C:cytosol"/>
    <property type="evidence" value="ECO:0007669"/>
    <property type="project" value="TreeGrafter"/>
</dbReference>
<organism evidence="5 6">
    <name type="scientific">Cognatishimia maritima</name>
    <dbReference type="NCBI Taxonomy" id="870908"/>
    <lineage>
        <taxon>Bacteria</taxon>
        <taxon>Pseudomonadati</taxon>
        <taxon>Pseudomonadota</taxon>
        <taxon>Alphaproteobacteria</taxon>
        <taxon>Rhodobacterales</taxon>
        <taxon>Paracoccaceae</taxon>
        <taxon>Cognatishimia</taxon>
    </lineage>
</organism>
<dbReference type="Pfam" id="PF01523">
    <property type="entry name" value="PmbA_TldD_1st"/>
    <property type="match status" value="1"/>
</dbReference>
<dbReference type="InterPro" id="IPR035068">
    <property type="entry name" value="TldD/PmbA_N"/>
</dbReference>
<dbReference type="Pfam" id="PF19289">
    <property type="entry name" value="PmbA_TldD_3rd"/>
    <property type="match status" value="1"/>
</dbReference>
<feature type="domain" description="Metalloprotease TldD/E N-terminal" evidence="2">
    <location>
        <begin position="24"/>
        <end position="88"/>
    </location>
</feature>
<accession>A0A1M5T106</accession>
<dbReference type="InterPro" id="IPR036059">
    <property type="entry name" value="TldD/PmbA_sf"/>
</dbReference>
<comment type="similarity">
    <text evidence="1">Belongs to the peptidase U62 family.</text>
</comment>
<protein>
    <submittedName>
        <fullName evidence="5">PmbA protein</fullName>
    </submittedName>
</protein>
<dbReference type="AlphaFoldDB" id="A0A1M5T106"/>
<evidence type="ECO:0000259" key="3">
    <source>
        <dbReference type="Pfam" id="PF19289"/>
    </source>
</evidence>
<proteinExistence type="inferred from homology"/>
<dbReference type="OrthoDB" id="9803618at2"/>
<dbReference type="InterPro" id="IPR045569">
    <property type="entry name" value="Metalloprtase-TldD/E_C"/>
</dbReference>
<dbReference type="RefSeq" id="WP_072793416.1">
    <property type="nucleotide sequence ID" value="NZ_FQWM01000005.1"/>
</dbReference>
<dbReference type="GO" id="GO:0006508">
    <property type="term" value="P:proteolysis"/>
    <property type="evidence" value="ECO:0007669"/>
    <property type="project" value="InterPro"/>
</dbReference>
<feature type="domain" description="Metalloprotease TldD/E central" evidence="4">
    <location>
        <begin position="120"/>
        <end position="223"/>
    </location>
</feature>
<dbReference type="EMBL" id="FQWM01000005">
    <property type="protein sequence ID" value="SHH44471.1"/>
    <property type="molecule type" value="Genomic_DNA"/>
</dbReference>
<dbReference type="STRING" id="870908.SAMN04488044_2553"/>
<dbReference type="Gene3D" id="3.30.2290.10">
    <property type="entry name" value="PmbA/TldD superfamily"/>
    <property type="match status" value="1"/>
</dbReference>
<sequence>MTSQLETLTAQLLDAAKKAGADAADAMALSGTSVSIDVRAGKLEHAERSEGTDIGLRVLVGKRQANVSASDTKPETIREMAERAVAMAREAPEDAYVGLADAAQLASGWDLAALELCDPTPEPAPETLQADAQAAEAAALAIDGISQVQSAGAGFGRTEVQLAASNGFTGTYTRTERGTSCVAIAGTGAAMERDYDGDSRVFQSDLRDPAEIGLRAAERALARQHAKQPPTGAYPVLFDERISSSLIGHLLGAVNGAAIARGSSWLLNALHEEVLPKGISLVEDPHRPRVSGSRPFDAEGLATQKRAIVDDGVLTGWTLDLANARKLQMTSTANAARGVGGPPSPSTWNVALTQGTQSRDDLIKNMGTGLLVTSLIGSTINPNTGDYSRGAAGLWVENGEVTYAVNECTIAGNLRDMLRSIIPANDGRNHLSRVVPSLLVEGMTLAGQ</sequence>
<dbReference type="PANTHER" id="PTHR43421">
    <property type="entry name" value="METALLOPROTEASE PMBA"/>
    <property type="match status" value="1"/>
</dbReference>
<keyword evidence="6" id="KW-1185">Reference proteome</keyword>
<gene>
    <name evidence="5" type="ORF">SAMN04488044_2553</name>
</gene>
<dbReference type="InterPro" id="IPR047657">
    <property type="entry name" value="PmbA"/>
</dbReference>